<dbReference type="InterPro" id="IPR001650">
    <property type="entry name" value="Helicase_C-like"/>
</dbReference>
<name>A0A920CU13_9BACL</name>
<evidence type="ECO:0000256" key="2">
    <source>
        <dbReference type="ARBA" id="ARBA00022801"/>
    </source>
</evidence>
<dbReference type="GO" id="GO:0016787">
    <property type="term" value="F:hydrolase activity"/>
    <property type="evidence" value="ECO:0007669"/>
    <property type="project" value="UniProtKB-KW"/>
</dbReference>
<reference evidence="7 8" key="1">
    <citation type="submission" date="2021-03" db="EMBL/GenBank/DDBJ databases">
        <title>Antimicrobial resistance genes in bacteria isolated from Japanese honey, and their potential for conferring macrolide and lincosamide resistance in the American foulbrood pathogen Paenibacillus larvae.</title>
        <authorList>
            <person name="Okamoto M."/>
            <person name="Kumagai M."/>
            <person name="Kanamori H."/>
            <person name="Takamatsu D."/>
        </authorList>
    </citation>
    <scope>NUCLEOTIDE SEQUENCE [LARGE SCALE GENOMIC DNA]</scope>
    <source>
        <strain evidence="7 8">J34TS1</strain>
    </source>
</reference>
<evidence type="ECO:0000256" key="3">
    <source>
        <dbReference type="ARBA" id="ARBA00022806"/>
    </source>
</evidence>
<organism evidence="7 8">
    <name type="scientific">Paenibacillus azoreducens</name>
    <dbReference type="NCBI Taxonomy" id="116718"/>
    <lineage>
        <taxon>Bacteria</taxon>
        <taxon>Bacillati</taxon>
        <taxon>Bacillota</taxon>
        <taxon>Bacilli</taxon>
        <taxon>Bacillales</taxon>
        <taxon>Paenibacillaceae</taxon>
        <taxon>Paenibacillus</taxon>
    </lineage>
</organism>
<dbReference type="GO" id="GO:0003676">
    <property type="term" value="F:nucleic acid binding"/>
    <property type="evidence" value="ECO:0007669"/>
    <property type="project" value="InterPro"/>
</dbReference>
<keyword evidence="3 7" id="KW-0347">Helicase</keyword>
<proteinExistence type="predicted"/>
<evidence type="ECO:0000256" key="1">
    <source>
        <dbReference type="ARBA" id="ARBA00022741"/>
    </source>
</evidence>
<gene>
    <name evidence="7" type="primary">hrpB</name>
    <name evidence="7" type="ORF">J34TS1_45740</name>
</gene>
<feature type="domain" description="Helicase ATP-binding" evidence="5">
    <location>
        <begin position="44"/>
        <end position="208"/>
    </location>
</feature>
<evidence type="ECO:0000313" key="8">
    <source>
        <dbReference type="Proteomes" id="UP000682811"/>
    </source>
</evidence>
<dbReference type="InterPro" id="IPR013689">
    <property type="entry name" value="RNA_helicase_ATP-dep_HrpB_C"/>
</dbReference>
<dbReference type="Gene3D" id="1.20.120.1080">
    <property type="match status" value="1"/>
</dbReference>
<dbReference type="InterPro" id="IPR010225">
    <property type="entry name" value="HrpB"/>
</dbReference>
<dbReference type="AlphaFoldDB" id="A0A920CU13"/>
<dbReference type="InterPro" id="IPR007502">
    <property type="entry name" value="Helicase-assoc_dom"/>
</dbReference>
<sequence>MGPYNDRDKRDEKTGLTSLNYTTERHGEKRMNELPIQKVLPELKEKLRTATSAVLVAEPGAGKTTQVPPAFLEEDWLSGRKIIMLEPRRLAARAAAEYMAGNLGEQTGETVGYRVRMESRTGKKTKIEVVTEGILTRMLQSDPELADVGMIIFDEFHERNLQGDLGLALALESRAVLREDLRILVMSATLEAEPVAALLGDAAVVNCPGRQFPVETVYKPPAAGIKPEQHMAAVIREAAADHPGDVLAFLPGAGEIRKVQAELERGGIPAGCVIRPLYGQLPQQEQDAAVRPDPASRRKWILATSIAETSLTIDGVRIVVDSGLMRTQLFSARTGMPYLATGQVSRASADQRRGRAGRTAPGVAYRLWSREAQDHLRERNAPEILETDLAPLVLELTTWGVRDADKLLWLDPPPAQAYERGRELLQRLGAVTKDGMITDKGKRMAELGMHPRLAVMMLQAAYLGHGRLGSTLAAVLQERDLFRGAERDADIRSRAQAVCMWEQGGAVRDADESALKRIAQESKHIRKQTGIAASEKVDLEKCGLLLSFAYPDRIGQNRGNGKFLLTSGRGVELPGAQLLSRSAYITAAAVDDRKGAEGKILLAAPLNLEDIQRYHGDEIVDDTVVEWDRTLGSVKARKQTSLGAVILRESPAEQPSPERVVLALLEGIRTEGLGILPWTKHAKQLRQRLQMMHHADPEWPDMKDAALLGSLEEWLLPYLYGAKSRTDLQKLQLAAILEQTLGWDKKTRLDEEAPTHITVPSGSRIIVDYSNPMQPVLAVKLQEMFGLRETPRIGRGRIPLTLHLLSPAQRPVQITSDLASFWANGYFDVKKDLKGRYPKHYWPDDPLEAIPTRRTRPQT</sequence>
<dbReference type="GO" id="GO:0005524">
    <property type="term" value="F:ATP binding"/>
    <property type="evidence" value="ECO:0007669"/>
    <property type="project" value="UniProtKB-KW"/>
</dbReference>
<protein>
    <submittedName>
        <fullName evidence="7">ATP-dependent helicase HrpB</fullName>
    </submittedName>
</protein>
<dbReference type="Pfam" id="PF00270">
    <property type="entry name" value="DEAD"/>
    <property type="match status" value="1"/>
</dbReference>
<dbReference type="PROSITE" id="PS51192">
    <property type="entry name" value="HELICASE_ATP_BIND_1"/>
    <property type="match status" value="1"/>
</dbReference>
<keyword evidence="8" id="KW-1185">Reference proteome</keyword>
<dbReference type="FunFam" id="3.40.50.300:FF:002125">
    <property type="entry name" value="ATP-dependent helicase HrpB"/>
    <property type="match status" value="1"/>
</dbReference>
<keyword evidence="2" id="KW-0378">Hydrolase</keyword>
<evidence type="ECO:0000259" key="5">
    <source>
        <dbReference type="PROSITE" id="PS51192"/>
    </source>
</evidence>
<dbReference type="PANTHER" id="PTHR43519">
    <property type="entry name" value="ATP-DEPENDENT RNA HELICASE HRPB"/>
    <property type="match status" value="1"/>
</dbReference>
<evidence type="ECO:0000259" key="6">
    <source>
        <dbReference type="PROSITE" id="PS51194"/>
    </source>
</evidence>
<keyword evidence="1" id="KW-0547">Nucleotide-binding</keyword>
<accession>A0A920CU13</accession>
<dbReference type="GO" id="GO:0004386">
    <property type="term" value="F:helicase activity"/>
    <property type="evidence" value="ECO:0007669"/>
    <property type="project" value="UniProtKB-KW"/>
</dbReference>
<dbReference type="InterPro" id="IPR048333">
    <property type="entry name" value="HA2_WH"/>
</dbReference>
<dbReference type="PANTHER" id="PTHR43519:SF1">
    <property type="entry name" value="ATP-DEPENDENT RNA HELICASE HRPB"/>
    <property type="match status" value="1"/>
</dbReference>
<dbReference type="InterPro" id="IPR027417">
    <property type="entry name" value="P-loop_NTPase"/>
</dbReference>
<dbReference type="InterPro" id="IPR014001">
    <property type="entry name" value="Helicase_ATP-bd"/>
</dbReference>
<dbReference type="SUPFAM" id="SSF52540">
    <property type="entry name" value="P-loop containing nucleoside triphosphate hydrolases"/>
    <property type="match status" value="1"/>
</dbReference>
<dbReference type="SMART" id="SM00487">
    <property type="entry name" value="DEXDc"/>
    <property type="match status" value="1"/>
</dbReference>
<dbReference type="Proteomes" id="UP000682811">
    <property type="component" value="Unassembled WGS sequence"/>
</dbReference>
<dbReference type="PROSITE" id="PS51194">
    <property type="entry name" value="HELICASE_CTER"/>
    <property type="match status" value="1"/>
</dbReference>
<dbReference type="PIRSF" id="PIRSF005496">
    <property type="entry name" value="ATP_hel_hrpB"/>
    <property type="match status" value="1"/>
</dbReference>
<dbReference type="Pfam" id="PF08482">
    <property type="entry name" value="HrpB_C"/>
    <property type="match status" value="1"/>
</dbReference>
<evidence type="ECO:0000256" key="4">
    <source>
        <dbReference type="ARBA" id="ARBA00022840"/>
    </source>
</evidence>
<dbReference type="NCBIfam" id="TIGR01970">
    <property type="entry name" value="DEAH_box_HrpB"/>
    <property type="match status" value="1"/>
</dbReference>
<dbReference type="InterPro" id="IPR049614">
    <property type="entry name" value="HrpB_DEXH"/>
</dbReference>
<dbReference type="InterPro" id="IPR011545">
    <property type="entry name" value="DEAD/DEAH_box_helicase_dom"/>
</dbReference>
<keyword evidence="4" id="KW-0067">ATP-binding</keyword>
<dbReference type="SMART" id="SM00847">
    <property type="entry name" value="HA2"/>
    <property type="match status" value="1"/>
</dbReference>
<dbReference type="Pfam" id="PF04408">
    <property type="entry name" value="WHD_HA2"/>
    <property type="match status" value="1"/>
</dbReference>
<dbReference type="Pfam" id="PF00271">
    <property type="entry name" value="Helicase_C"/>
    <property type="match status" value="1"/>
</dbReference>
<dbReference type="InterPro" id="IPR056329">
    <property type="entry name" value="CON_HrpB"/>
</dbReference>
<dbReference type="CDD" id="cd18791">
    <property type="entry name" value="SF2_C_RHA"/>
    <property type="match status" value="1"/>
</dbReference>
<dbReference type="Gene3D" id="3.40.50.300">
    <property type="entry name" value="P-loop containing nucleotide triphosphate hydrolases"/>
    <property type="match status" value="2"/>
</dbReference>
<feature type="domain" description="Helicase C-terminal" evidence="6">
    <location>
        <begin position="226"/>
        <end position="400"/>
    </location>
</feature>
<dbReference type="Pfam" id="PF24473">
    <property type="entry name" value="CON_HrpB"/>
    <property type="match status" value="1"/>
</dbReference>
<dbReference type="EMBL" id="BORT01000025">
    <property type="protein sequence ID" value="GIO49809.1"/>
    <property type="molecule type" value="Genomic_DNA"/>
</dbReference>
<dbReference type="CDD" id="cd17990">
    <property type="entry name" value="DEXHc_HrpB"/>
    <property type="match status" value="1"/>
</dbReference>
<dbReference type="SMART" id="SM00490">
    <property type="entry name" value="HELICc"/>
    <property type="match status" value="1"/>
</dbReference>
<comment type="caution">
    <text evidence="7">The sequence shown here is derived from an EMBL/GenBank/DDBJ whole genome shotgun (WGS) entry which is preliminary data.</text>
</comment>
<evidence type="ECO:0000313" key="7">
    <source>
        <dbReference type="EMBL" id="GIO49809.1"/>
    </source>
</evidence>